<organism evidence="2 3">
    <name type="scientific">Cellvibrio mixtus</name>
    <dbReference type="NCBI Taxonomy" id="39650"/>
    <lineage>
        <taxon>Bacteria</taxon>
        <taxon>Pseudomonadati</taxon>
        <taxon>Pseudomonadota</taxon>
        <taxon>Gammaproteobacteria</taxon>
        <taxon>Cellvibrionales</taxon>
        <taxon>Cellvibrionaceae</taxon>
        <taxon>Cellvibrio</taxon>
    </lineage>
</organism>
<dbReference type="RefSeq" id="WP_094983904.1">
    <property type="nucleotide sequence ID" value="NZ_NHNI01000001.1"/>
</dbReference>
<dbReference type="Proteomes" id="UP000216101">
    <property type="component" value="Unassembled WGS sequence"/>
</dbReference>
<comment type="caution">
    <text evidence="2">The sequence shown here is derived from an EMBL/GenBank/DDBJ whole genome shotgun (WGS) entry which is preliminary data.</text>
</comment>
<evidence type="ECO:0000256" key="1">
    <source>
        <dbReference type="SAM" id="SignalP"/>
    </source>
</evidence>
<dbReference type="PANTHER" id="PTHR40050">
    <property type="entry name" value="INNER SPORE COAT PROTEIN H"/>
    <property type="match status" value="1"/>
</dbReference>
<accession>A0A266Q970</accession>
<protein>
    <recommendedName>
        <fullName evidence="4">Spore coat protein CotH</fullName>
    </recommendedName>
</protein>
<dbReference type="InterPro" id="IPR014867">
    <property type="entry name" value="Spore_coat_CotH_CotH2/3/7"/>
</dbReference>
<feature type="chain" id="PRO_5013306428" description="Spore coat protein CotH" evidence="1">
    <location>
        <begin position="25"/>
        <end position="516"/>
    </location>
</feature>
<reference evidence="3" key="1">
    <citation type="submission" date="2017-05" db="EMBL/GenBank/DDBJ databases">
        <authorList>
            <person name="Barney B.M."/>
        </authorList>
    </citation>
    <scope>NUCLEOTIDE SEQUENCE [LARGE SCALE GENOMIC DNA]</scope>
    <source>
        <strain evidence="3">PSBB022</strain>
    </source>
</reference>
<feature type="signal peptide" evidence="1">
    <location>
        <begin position="1"/>
        <end position="24"/>
    </location>
</feature>
<evidence type="ECO:0000313" key="3">
    <source>
        <dbReference type="Proteomes" id="UP000216101"/>
    </source>
</evidence>
<proteinExistence type="predicted"/>
<keyword evidence="3" id="KW-1185">Reference proteome</keyword>
<sequence length="516" mass="57501">MTAMTTVMRWVSLSIFVCVLQACGGGSGSSTPGATSQQTTSAATFSSSSQQTSAALSSSSLSVSVASSSSEQTSSAVISASMSSVQSTSSASQSSIPADFPVGTAEALPVLDITTTGAAPIVSKEDYLMGSFSLSADGQNTLSGGLEIRGRGNSTWSWVKKPYRLKLTSSTQLLGMPASRHWVLLANYADKTLMRNDIAFRFGRSLGMEYSPRNQYVELHVNGQYQGIYQLAEHIRVAKDRVNIPELKVGDTALPNITGGYLLEVDFRMHKDYCQTAYWESYCVNGVNLAREETFCVDSTHDMNPFCVDTPETLLDPEWAAQRNYIEQYITDTEAALFGENFADPDTGYAAYIDIDSAIQYFLVNELFRNPDGAAASFYLYKKREGKLFFGPIWDFDLAMGNAGYDNVDKTEGWHMLSAPWFKRLFKDPAFEAKVKAQWQLLKANGTLEEIFQYAQARAIWLDKQQEKNYQRWSITDFESWIMHPAAGMGSYETEVNELIRWLRARYEWIDEQFSQ</sequence>
<dbReference type="EMBL" id="NHNI01000001">
    <property type="protein sequence ID" value="OZY86156.1"/>
    <property type="molecule type" value="Genomic_DNA"/>
</dbReference>
<gene>
    <name evidence="2" type="ORF">CBP51_03750</name>
</gene>
<evidence type="ECO:0000313" key="2">
    <source>
        <dbReference type="EMBL" id="OZY86156.1"/>
    </source>
</evidence>
<keyword evidence="1" id="KW-0732">Signal</keyword>
<evidence type="ECO:0008006" key="4">
    <source>
        <dbReference type="Google" id="ProtNLM"/>
    </source>
</evidence>
<dbReference type="PANTHER" id="PTHR40050:SF1">
    <property type="entry name" value="INNER SPORE COAT PROTEIN H"/>
    <property type="match status" value="1"/>
</dbReference>
<name>A0A266Q970_9GAMM</name>
<dbReference type="Pfam" id="PF08757">
    <property type="entry name" value="CotH"/>
    <property type="match status" value="1"/>
</dbReference>
<dbReference type="AlphaFoldDB" id="A0A266Q970"/>